<feature type="domain" description="NPH3" evidence="3">
    <location>
        <begin position="1"/>
        <end position="111"/>
    </location>
</feature>
<evidence type="ECO:0000313" key="5">
    <source>
        <dbReference type="Proteomes" id="UP001280121"/>
    </source>
</evidence>
<comment type="similarity">
    <text evidence="2">Belongs to the NPH3 family.</text>
</comment>
<dbReference type="InterPro" id="IPR043454">
    <property type="entry name" value="NPH3/RPT2-like"/>
</dbReference>
<dbReference type="EMBL" id="JANJYI010000003">
    <property type="protein sequence ID" value="KAK2658066.1"/>
    <property type="molecule type" value="Genomic_DNA"/>
</dbReference>
<proteinExistence type="inferred from homology"/>
<accession>A0AAD9XEJ9</accession>
<dbReference type="AlphaFoldDB" id="A0AAD9XEJ9"/>
<protein>
    <recommendedName>
        <fullName evidence="3">NPH3 domain-containing protein</fullName>
    </recommendedName>
</protein>
<keyword evidence="5" id="KW-1185">Reference proteome</keyword>
<dbReference type="PANTHER" id="PTHR32370">
    <property type="entry name" value="OS12G0117600 PROTEIN"/>
    <property type="match status" value="1"/>
</dbReference>
<evidence type="ECO:0000259" key="3">
    <source>
        <dbReference type="PROSITE" id="PS51649"/>
    </source>
</evidence>
<evidence type="ECO:0000256" key="1">
    <source>
        <dbReference type="ARBA" id="ARBA00022786"/>
    </source>
</evidence>
<name>A0AAD9XEJ9_9ROSI</name>
<comment type="caution">
    <text evidence="4">The sequence shown here is derived from an EMBL/GenBank/DDBJ whole genome shotgun (WGS) entry which is preliminary data.</text>
</comment>
<reference evidence="4" key="1">
    <citation type="journal article" date="2023" name="Plant J.">
        <title>Genome sequences and population genomics provide insights into the demographic history, inbreeding, and mutation load of two 'living fossil' tree species of Dipteronia.</title>
        <authorList>
            <person name="Feng Y."/>
            <person name="Comes H.P."/>
            <person name="Chen J."/>
            <person name="Zhu S."/>
            <person name="Lu R."/>
            <person name="Zhang X."/>
            <person name="Li P."/>
            <person name="Qiu J."/>
            <person name="Olsen K.M."/>
            <person name="Qiu Y."/>
        </authorList>
    </citation>
    <scope>NUCLEOTIDE SEQUENCE</scope>
    <source>
        <strain evidence="4">KIB01</strain>
    </source>
</reference>
<dbReference type="InterPro" id="IPR027356">
    <property type="entry name" value="NPH3_dom"/>
</dbReference>
<evidence type="ECO:0000256" key="2">
    <source>
        <dbReference type="PROSITE-ProRule" id="PRU00982"/>
    </source>
</evidence>
<evidence type="ECO:0000313" key="4">
    <source>
        <dbReference type="EMBL" id="KAK2658066.1"/>
    </source>
</evidence>
<gene>
    <name evidence="4" type="ORF">Ddye_011118</name>
</gene>
<sequence length="111" mass="12728">MKLESIAASITYYTKRYLPMMNRQLSFNDRIHVNSGTSTPALSENDQRAFLEEIVDLVPNKKEVTSTRFLLRLLHTAMVLHASPLSKENLEKRVSEPSSSKLNLLIFSYQI</sequence>
<dbReference type="Pfam" id="PF03000">
    <property type="entry name" value="NPH3"/>
    <property type="match status" value="1"/>
</dbReference>
<organism evidence="4 5">
    <name type="scientific">Dipteronia dyeriana</name>
    <dbReference type="NCBI Taxonomy" id="168575"/>
    <lineage>
        <taxon>Eukaryota</taxon>
        <taxon>Viridiplantae</taxon>
        <taxon>Streptophyta</taxon>
        <taxon>Embryophyta</taxon>
        <taxon>Tracheophyta</taxon>
        <taxon>Spermatophyta</taxon>
        <taxon>Magnoliopsida</taxon>
        <taxon>eudicotyledons</taxon>
        <taxon>Gunneridae</taxon>
        <taxon>Pentapetalae</taxon>
        <taxon>rosids</taxon>
        <taxon>malvids</taxon>
        <taxon>Sapindales</taxon>
        <taxon>Sapindaceae</taxon>
        <taxon>Hippocastanoideae</taxon>
        <taxon>Acereae</taxon>
        <taxon>Dipteronia</taxon>
    </lineage>
</organism>
<keyword evidence="1" id="KW-0833">Ubl conjugation pathway</keyword>
<dbReference type="Proteomes" id="UP001280121">
    <property type="component" value="Unassembled WGS sequence"/>
</dbReference>
<dbReference type="PROSITE" id="PS51649">
    <property type="entry name" value="NPH3"/>
    <property type="match status" value="1"/>
</dbReference>